<evidence type="ECO:0000256" key="1">
    <source>
        <dbReference type="ARBA" id="ARBA00005298"/>
    </source>
</evidence>
<organism evidence="4 5">
    <name type="scientific">Dermatophagoides farinae</name>
    <name type="common">American house dust mite</name>
    <dbReference type="NCBI Taxonomy" id="6954"/>
    <lineage>
        <taxon>Eukaryota</taxon>
        <taxon>Metazoa</taxon>
        <taxon>Ecdysozoa</taxon>
        <taxon>Arthropoda</taxon>
        <taxon>Chelicerata</taxon>
        <taxon>Arachnida</taxon>
        <taxon>Acari</taxon>
        <taxon>Acariformes</taxon>
        <taxon>Sarcoptiformes</taxon>
        <taxon>Astigmata</taxon>
        <taxon>Psoroptidia</taxon>
        <taxon>Analgoidea</taxon>
        <taxon>Pyroglyphidae</taxon>
        <taxon>Dermatophagoidinae</taxon>
        <taxon>Dermatophagoides</taxon>
    </lineage>
</organism>
<protein>
    <recommendedName>
        <fullName evidence="3">Arrestin C-terminal-like domain-containing protein</fullName>
    </recommendedName>
</protein>
<dbReference type="Pfam" id="PF02752">
    <property type="entry name" value="Arrestin_C"/>
    <property type="match status" value="1"/>
</dbReference>
<name>A0A922L5S8_DERFA</name>
<proteinExistence type="inferred from homology"/>
<feature type="region of interest" description="Disordered" evidence="2">
    <location>
        <begin position="326"/>
        <end position="406"/>
    </location>
</feature>
<reference evidence="4" key="1">
    <citation type="submission" date="2013-05" db="EMBL/GenBank/DDBJ databases">
        <authorList>
            <person name="Yim A.K.Y."/>
            <person name="Chan T.F."/>
            <person name="Ji K.M."/>
            <person name="Liu X.Y."/>
            <person name="Zhou J.W."/>
            <person name="Li R.Q."/>
            <person name="Yang K.Y."/>
            <person name="Li J."/>
            <person name="Li M."/>
            <person name="Law P.T.W."/>
            <person name="Wu Y.L."/>
            <person name="Cai Z.L."/>
            <person name="Qin H."/>
            <person name="Bao Y."/>
            <person name="Leung R.K.K."/>
            <person name="Ng P.K.S."/>
            <person name="Zou J."/>
            <person name="Zhong X.J."/>
            <person name="Ran P.X."/>
            <person name="Zhong N.S."/>
            <person name="Liu Z.G."/>
            <person name="Tsui S.K.W."/>
        </authorList>
    </citation>
    <scope>NUCLEOTIDE SEQUENCE</scope>
    <source>
        <strain evidence="4">Derf</strain>
        <tissue evidence="4">Whole organism</tissue>
    </source>
</reference>
<feature type="compositionally biased region" description="Pro residues" evidence="2">
    <location>
        <begin position="397"/>
        <end position="406"/>
    </location>
</feature>
<gene>
    <name evidence="4" type="ORF">DERF_009498</name>
</gene>
<dbReference type="Proteomes" id="UP000790347">
    <property type="component" value="Unassembled WGS sequence"/>
</dbReference>
<dbReference type="SMART" id="SM01017">
    <property type="entry name" value="Arrestin_C"/>
    <property type="match status" value="1"/>
</dbReference>
<dbReference type="SUPFAM" id="SSF81296">
    <property type="entry name" value="E set domains"/>
    <property type="match status" value="2"/>
</dbReference>
<dbReference type="PANTHER" id="PTHR11188">
    <property type="entry name" value="ARRESTIN DOMAIN CONTAINING PROTEIN"/>
    <property type="match status" value="1"/>
</dbReference>
<dbReference type="Pfam" id="PF00339">
    <property type="entry name" value="Arrestin_N"/>
    <property type="match status" value="1"/>
</dbReference>
<comment type="similarity">
    <text evidence="1">Belongs to the arrestin family.</text>
</comment>
<dbReference type="InterPro" id="IPR011021">
    <property type="entry name" value="Arrestin-like_N"/>
</dbReference>
<dbReference type="GO" id="GO:0005737">
    <property type="term" value="C:cytoplasm"/>
    <property type="evidence" value="ECO:0007669"/>
    <property type="project" value="TreeGrafter"/>
</dbReference>
<feature type="compositionally biased region" description="Low complexity" evidence="2">
    <location>
        <begin position="326"/>
        <end position="347"/>
    </location>
</feature>
<comment type="caution">
    <text evidence="4">The sequence shown here is derived from an EMBL/GenBank/DDBJ whole genome shotgun (WGS) entry which is preliminary data.</text>
</comment>
<dbReference type="GO" id="GO:0015031">
    <property type="term" value="P:protein transport"/>
    <property type="evidence" value="ECO:0007669"/>
    <property type="project" value="TreeGrafter"/>
</dbReference>
<evidence type="ECO:0000256" key="2">
    <source>
        <dbReference type="SAM" id="MobiDB-lite"/>
    </source>
</evidence>
<evidence type="ECO:0000259" key="3">
    <source>
        <dbReference type="SMART" id="SM01017"/>
    </source>
</evidence>
<keyword evidence="5" id="KW-1185">Reference proteome</keyword>
<dbReference type="EMBL" id="ASGP02000004">
    <property type="protein sequence ID" value="KAH9511013.1"/>
    <property type="molecule type" value="Genomic_DNA"/>
</dbReference>
<dbReference type="Gene3D" id="2.60.40.640">
    <property type="match status" value="2"/>
</dbReference>
<dbReference type="AlphaFoldDB" id="A0A922L5S8"/>
<dbReference type="InterPro" id="IPR014752">
    <property type="entry name" value="Arrestin-like_C"/>
</dbReference>
<dbReference type="InterPro" id="IPR050357">
    <property type="entry name" value="Arrestin_domain-protein"/>
</dbReference>
<dbReference type="InterPro" id="IPR011022">
    <property type="entry name" value="Arrestin_C-like"/>
</dbReference>
<dbReference type="InterPro" id="IPR014756">
    <property type="entry name" value="Ig_E-set"/>
</dbReference>
<evidence type="ECO:0000313" key="4">
    <source>
        <dbReference type="EMBL" id="KAH9511013.1"/>
    </source>
</evidence>
<feature type="domain" description="Arrestin C-terminal-like" evidence="3">
    <location>
        <begin position="193"/>
        <end position="322"/>
    </location>
</feature>
<dbReference type="PANTHER" id="PTHR11188:SF176">
    <property type="entry name" value="ARRESTIN DOMAIN-CONTAINING PROTEIN 1"/>
    <property type="match status" value="1"/>
</dbReference>
<evidence type="ECO:0000313" key="5">
    <source>
        <dbReference type="Proteomes" id="UP000790347"/>
    </source>
</evidence>
<sequence length="406" mass="45543">MNIIRSLFENRINSLSIILDRSNQTFYPGEIITGRLVFTLSESINQDGLQLSFIGRVNTLIQVSHPKTHHHGQTITRSGNNTTIITTGNVNNHHSVHENYELFRHVFQFAPNGISSKLGPGNHELPFQFIIPINVPSTFQYKRWAYVEYRIKANVGGKSKELDIQLMGFPSVAPNELYAPIQDEQSKTVGLFNGKKLTMRCHIPQAGWKIGSTIPITVNIDNYSDKMMTLSASIKQDIQILAHNHRETFREKILTTFGQQVSANFIGGQYQIQIVLPKEGLPIIHNNCRTIQINYSIEIKLDIPLAINLYCKLPIILTNQQLDPQQQQQQQPLPNYYPQPGQMQQPFGQPPAANPNFVYPSLDPNNSGAPSAPPIGFVEAPPPYSEEFGNNSQAPIAPYPTLPMKG</sequence>
<reference evidence="4" key="2">
    <citation type="journal article" date="2022" name="Res Sq">
        <title>Comparative Genomics Reveals Insights into the Divergent Evolution of Astigmatic Mites and Household Pest Adaptations.</title>
        <authorList>
            <person name="Xiong Q."/>
            <person name="Wan A.T.-Y."/>
            <person name="Liu X.-Y."/>
            <person name="Fung C.S.-H."/>
            <person name="Xiao X."/>
            <person name="Malainual N."/>
            <person name="Hou J."/>
            <person name="Wang L."/>
            <person name="Wang M."/>
            <person name="Yang K."/>
            <person name="Cui Y."/>
            <person name="Leung E."/>
            <person name="Nong W."/>
            <person name="Shin S.-K."/>
            <person name="Au S."/>
            <person name="Jeong K.Y."/>
            <person name="Chew F.T."/>
            <person name="Hui J."/>
            <person name="Leung T.F."/>
            <person name="Tungtrongchitr A."/>
            <person name="Zhong N."/>
            <person name="Liu Z."/>
            <person name="Tsui S."/>
        </authorList>
    </citation>
    <scope>NUCLEOTIDE SEQUENCE</scope>
    <source>
        <strain evidence="4">Derf</strain>
        <tissue evidence="4">Whole organism</tissue>
    </source>
</reference>
<accession>A0A922L5S8</accession>